<evidence type="ECO:0000256" key="7">
    <source>
        <dbReference type="SAM" id="Phobius"/>
    </source>
</evidence>
<accession>A0A1Y2CQC6</accession>
<dbReference type="GO" id="GO:0005886">
    <property type="term" value="C:plasma membrane"/>
    <property type="evidence" value="ECO:0007669"/>
    <property type="project" value="UniProtKB-SubCell"/>
</dbReference>
<keyword evidence="7" id="KW-1133">Transmembrane helix</keyword>
<keyword evidence="2" id="KW-1003">Cell membrane</keyword>
<feature type="transmembrane region" description="Helical" evidence="7">
    <location>
        <begin position="47"/>
        <end position="68"/>
    </location>
</feature>
<protein>
    <submittedName>
        <fullName evidence="8">Fungal chitin synthase</fullName>
    </submittedName>
</protein>
<gene>
    <name evidence="8" type="ORF">LY90DRAFT_670910</name>
</gene>
<evidence type="ECO:0000313" key="9">
    <source>
        <dbReference type="Proteomes" id="UP000193920"/>
    </source>
</evidence>
<dbReference type="GO" id="GO:0004100">
    <property type="term" value="F:chitin synthase activity"/>
    <property type="evidence" value="ECO:0007669"/>
    <property type="project" value="InterPro"/>
</dbReference>
<proteinExistence type="predicted"/>
<dbReference type="STRING" id="1754190.A0A1Y2CQC6"/>
<comment type="caution">
    <text evidence="8">The sequence shown here is derived from an EMBL/GenBank/DDBJ whole genome shotgun (WGS) entry which is preliminary data.</text>
</comment>
<sequence length="157" mass="17680">MIVGSGNDCPTPRIILDLLGVAPSVDPEAFSFQSIGEGNKQYNMTKIYSGLLNVGRSVLFMVVVIVGVPRLDNRGKHDSQMILIRFLSKVHSNSPMCPMELELYRQIKNIICVNSSFYEYFLMIDVDTQVVPNSLNGMISCIIHDSKIMIYVLKQKY</sequence>
<dbReference type="Proteomes" id="UP000193920">
    <property type="component" value="Unassembled WGS sequence"/>
</dbReference>
<keyword evidence="4 7" id="KW-0812">Transmembrane</keyword>
<comment type="subcellular location">
    <subcellularLocation>
        <location evidence="1">Cell membrane</location>
        <topology evidence="1">Multi-pass membrane protein</topology>
    </subcellularLocation>
</comment>
<dbReference type="OrthoDB" id="370884at2759"/>
<dbReference type="GO" id="GO:0031505">
    <property type="term" value="P:fungal-type cell wall organization"/>
    <property type="evidence" value="ECO:0007669"/>
    <property type="project" value="TreeGrafter"/>
</dbReference>
<dbReference type="Pfam" id="PF03142">
    <property type="entry name" value="Chitin_synth_2"/>
    <property type="match status" value="1"/>
</dbReference>
<organism evidence="8 9">
    <name type="scientific">Neocallimastix californiae</name>
    <dbReference type="NCBI Taxonomy" id="1754190"/>
    <lineage>
        <taxon>Eukaryota</taxon>
        <taxon>Fungi</taxon>
        <taxon>Fungi incertae sedis</taxon>
        <taxon>Chytridiomycota</taxon>
        <taxon>Chytridiomycota incertae sedis</taxon>
        <taxon>Neocallimastigomycetes</taxon>
        <taxon>Neocallimastigales</taxon>
        <taxon>Neocallimastigaceae</taxon>
        <taxon>Neocallimastix</taxon>
    </lineage>
</organism>
<evidence type="ECO:0000256" key="5">
    <source>
        <dbReference type="ARBA" id="ARBA00023136"/>
    </source>
</evidence>
<evidence type="ECO:0000256" key="4">
    <source>
        <dbReference type="ARBA" id="ARBA00022692"/>
    </source>
</evidence>
<evidence type="ECO:0000256" key="1">
    <source>
        <dbReference type="ARBA" id="ARBA00004651"/>
    </source>
</evidence>
<evidence type="ECO:0000256" key="3">
    <source>
        <dbReference type="ARBA" id="ARBA00022679"/>
    </source>
</evidence>
<reference evidence="8 9" key="1">
    <citation type="submission" date="2016-08" db="EMBL/GenBank/DDBJ databases">
        <title>A Parts List for Fungal Cellulosomes Revealed by Comparative Genomics.</title>
        <authorList>
            <consortium name="DOE Joint Genome Institute"/>
            <person name="Haitjema C.H."/>
            <person name="Gilmore S.P."/>
            <person name="Henske J.K."/>
            <person name="Solomon K.V."/>
            <person name="De Groot R."/>
            <person name="Kuo A."/>
            <person name="Mondo S.J."/>
            <person name="Salamov A.A."/>
            <person name="Labutti K."/>
            <person name="Zhao Z."/>
            <person name="Chiniquy J."/>
            <person name="Barry K."/>
            <person name="Brewer H.M."/>
            <person name="Purvine S.O."/>
            <person name="Wright A.T."/>
            <person name="Boxma B."/>
            <person name="Van Alen T."/>
            <person name="Hackstein J.H."/>
            <person name="Baker S.E."/>
            <person name="Grigoriev I.V."/>
            <person name="O'Malley M.A."/>
        </authorList>
    </citation>
    <scope>NUCLEOTIDE SEQUENCE [LARGE SCALE GENOMIC DNA]</scope>
    <source>
        <strain evidence="8 9">G1</strain>
    </source>
</reference>
<evidence type="ECO:0000256" key="6">
    <source>
        <dbReference type="ARBA" id="ARBA00023180"/>
    </source>
</evidence>
<evidence type="ECO:0000256" key="2">
    <source>
        <dbReference type="ARBA" id="ARBA00022475"/>
    </source>
</evidence>
<evidence type="ECO:0000313" key="8">
    <source>
        <dbReference type="EMBL" id="ORY49238.1"/>
    </source>
</evidence>
<dbReference type="EMBL" id="MCOG01000100">
    <property type="protein sequence ID" value="ORY49238.1"/>
    <property type="molecule type" value="Genomic_DNA"/>
</dbReference>
<dbReference type="PANTHER" id="PTHR22914">
    <property type="entry name" value="CHITIN SYNTHASE"/>
    <property type="match status" value="1"/>
</dbReference>
<dbReference type="AlphaFoldDB" id="A0A1Y2CQC6"/>
<name>A0A1Y2CQC6_9FUNG</name>
<keyword evidence="9" id="KW-1185">Reference proteome</keyword>
<dbReference type="PANTHER" id="PTHR22914:SF13">
    <property type="entry name" value="CHITIN SYNTHASE"/>
    <property type="match status" value="1"/>
</dbReference>
<dbReference type="InterPro" id="IPR004835">
    <property type="entry name" value="Chitin_synth"/>
</dbReference>
<dbReference type="GO" id="GO:0030428">
    <property type="term" value="C:cell septum"/>
    <property type="evidence" value="ECO:0007669"/>
    <property type="project" value="TreeGrafter"/>
</dbReference>
<keyword evidence="6" id="KW-0325">Glycoprotein</keyword>
<keyword evidence="5 7" id="KW-0472">Membrane</keyword>
<keyword evidence="3" id="KW-0808">Transferase</keyword>
<dbReference type="GO" id="GO:0006031">
    <property type="term" value="P:chitin biosynthetic process"/>
    <property type="evidence" value="ECO:0007669"/>
    <property type="project" value="TreeGrafter"/>
</dbReference>